<sequence>MHEMSLAMGVLQIIEDAAREQSFQRVRLVQLEIGALAAVEPEAMRFCFDAVSRGTIAEGATLEVIEVAGQGLCFNCNMTVPLAALYDPCPACGEHPVQATGGTEMRVKELEVE</sequence>
<feature type="binding site" evidence="5">
    <location>
        <position position="2"/>
    </location>
    <ligand>
        <name>Ni(2+)</name>
        <dbReference type="ChEBI" id="CHEBI:49786"/>
    </ligand>
</feature>
<dbReference type="InterPro" id="IPR000688">
    <property type="entry name" value="HypA/HybF"/>
</dbReference>
<dbReference type="Pfam" id="PF01155">
    <property type="entry name" value="HypA"/>
    <property type="match status" value="1"/>
</dbReference>
<dbReference type="PANTHER" id="PTHR34535">
    <property type="entry name" value="HYDROGENASE MATURATION FACTOR HYPA"/>
    <property type="match status" value="1"/>
</dbReference>
<evidence type="ECO:0000313" key="8">
    <source>
        <dbReference type="Proteomes" id="UP000021315"/>
    </source>
</evidence>
<accession>A0A7D5NDJ3</accession>
<keyword evidence="3 5" id="KW-0479">Metal-binding</keyword>
<feature type="binding site" evidence="5">
    <location>
        <position position="76"/>
    </location>
    <ligand>
        <name>Zn(2+)</name>
        <dbReference type="ChEBI" id="CHEBI:29105"/>
    </ligand>
</feature>
<dbReference type="NCBIfam" id="TIGR00100">
    <property type="entry name" value="hypA"/>
    <property type="match status" value="1"/>
</dbReference>
<reference evidence="7" key="3">
    <citation type="submission" date="2020-06" db="EMBL/GenBank/DDBJ databases">
        <authorList>
            <person name="Arumugam K."/>
            <person name="Besarab I."/>
            <person name="Haryono M."/>
            <person name="Bagci C."/>
            <person name="Beier S."/>
            <person name="Buchfink B."/>
            <person name="Gorska A."/>
            <person name="Qiu G."/>
            <person name="Huson D.H."/>
            <person name="Williams R.B."/>
        </authorList>
    </citation>
    <scope>NUCLEOTIDE SEQUENCE</scope>
    <source>
        <strain evidence="7">SSA1</strain>
    </source>
</reference>
<evidence type="ECO:0000256" key="4">
    <source>
        <dbReference type="ARBA" id="ARBA00022833"/>
    </source>
</evidence>
<feature type="binding site" evidence="5">
    <location>
        <position position="92"/>
    </location>
    <ligand>
        <name>Zn(2+)</name>
        <dbReference type="ChEBI" id="CHEBI:29105"/>
    </ligand>
</feature>
<dbReference type="KEGG" id="acog:HWD57_19340"/>
<name>A0A080MF77_9PROT</name>
<keyword evidence="4 5" id="KW-0862">Zinc</keyword>
<dbReference type="GO" id="GO:0051604">
    <property type="term" value="P:protein maturation"/>
    <property type="evidence" value="ECO:0007669"/>
    <property type="project" value="InterPro"/>
</dbReference>
<comment type="similarity">
    <text evidence="1 5">Belongs to the HypA/HybF family.</text>
</comment>
<evidence type="ECO:0000256" key="5">
    <source>
        <dbReference type="HAMAP-Rule" id="MF_00213"/>
    </source>
</evidence>
<dbReference type="GO" id="GO:0008270">
    <property type="term" value="F:zinc ion binding"/>
    <property type="evidence" value="ECO:0007669"/>
    <property type="project" value="UniProtKB-UniRule"/>
</dbReference>
<dbReference type="PIRSF" id="PIRSF004761">
    <property type="entry name" value="Hydrgn_mat_HypA"/>
    <property type="match status" value="1"/>
</dbReference>
<dbReference type="STRING" id="1453999.AW06_003051"/>
<evidence type="ECO:0000256" key="3">
    <source>
        <dbReference type="ARBA" id="ARBA00022723"/>
    </source>
</evidence>
<dbReference type="Proteomes" id="UP000509684">
    <property type="component" value="Chromosome"/>
</dbReference>
<dbReference type="RefSeq" id="WP_034951048.1">
    <property type="nucleotide sequence ID" value="NZ_JDST02000070.1"/>
</dbReference>
<reference evidence="7 9" key="2">
    <citation type="journal article" date="2019" name="Microbiome">
        <title>Annotated bacterial chromosomes from frame-shift-corrected long-read metagenomic data.</title>
        <authorList>
            <person name="Arumugam K."/>
            <person name="Bagci C."/>
            <person name="Bessarab I."/>
            <person name="Beier S."/>
            <person name="Buchfink B."/>
            <person name="Gorska A."/>
            <person name="Qiu G."/>
            <person name="Huson D.H."/>
            <person name="Williams R.B.H."/>
        </authorList>
    </citation>
    <scope>NUCLEOTIDE SEQUENCE [LARGE SCALE GENOMIC DNA]</scope>
    <source>
        <strain evidence="7">SSA1</strain>
    </source>
</reference>
<protein>
    <recommendedName>
        <fullName evidence="5">Hydrogenase maturation factor HypA</fullName>
    </recommendedName>
</protein>
<dbReference type="HAMAP" id="MF_00213">
    <property type="entry name" value="HypA_HybF"/>
    <property type="match status" value="1"/>
</dbReference>
<gene>
    <name evidence="5 7" type="primary">hypA</name>
    <name evidence="6" type="ORF">AW06_003051</name>
    <name evidence="7" type="ORF">HWD57_19340</name>
</gene>
<keyword evidence="2 5" id="KW-0533">Nickel</keyword>
<dbReference type="InterPro" id="IPR020538">
    <property type="entry name" value="Hydgase_Ni_incorp_HypA/HybF_CS"/>
</dbReference>
<feature type="binding site" evidence="5">
    <location>
        <position position="73"/>
    </location>
    <ligand>
        <name>Zn(2+)</name>
        <dbReference type="ChEBI" id="CHEBI:29105"/>
    </ligand>
</feature>
<evidence type="ECO:0000313" key="6">
    <source>
        <dbReference type="EMBL" id="KFB75884.1"/>
    </source>
</evidence>
<comment type="function">
    <text evidence="5">Involved in the maturation of [NiFe] hydrogenases. Required for nickel insertion into the metal center of the hydrogenase.</text>
</comment>
<proteinExistence type="inferred from homology"/>
<dbReference type="PANTHER" id="PTHR34535:SF3">
    <property type="entry name" value="HYDROGENASE MATURATION FACTOR HYPA"/>
    <property type="match status" value="1"/>
</dbReference>
<dbReference type="EMBL" id="CP058708">
    <property type="protein sequence ID" value="QLH51710.1"/>
    <property type="molecule type" value="Genomic_DNA"/>
</dbReference>
<evidence type="ECO:0000313" key="7">
    <source>
        <dbReference type="EMBL" id="QLH51710.1"/>
    </source>
</evidence>
<dbReference type="GO" id="GO:0016151">
    <property type="term" value="F:nickel cation binding"/>
    <property type="evidence" value="ECO:0007669"/>
    <property type="project" value="UniProtKB-UniRule"/>
</dbReference>
<evidence type="ECO:0000313" key="9">
    <source>
        <dbReference type="Proteomes" id="UP000509684"/>
    </source>
</evidence>
<dbReference type="AlphaFoldDB" id="A0A080MF77"/>
<organism evidence="6 8">
    <name type="scientific">Candidatus Accumulibacter cognatus</name>
    <dbReference type="NCBI Taxonomy" id="2954383"/>
    <lineage>
        <taxon>Bacteria</taxon>
        <taxon>Pseudomonadati</taxon>
        <taxon>Pseudomonadota</taxon>
        <taxon>Betaproteobacteria</taxon>
        <taxon>Candidatus Accumulibacter</taxon>
    </lineage>
</organism>
<dbReference type="PROSITE" id="PS01249">
    <property type="entry name" value="HYPA"/>
    <property type="match status" value="1"/>
</dbReference>
<feature type="binding site" evidence="5">
    <location>
        <position position="89"/>
    </location>
    <ligand>
        <name>Zn(2+)</name>
        <dbReference type="ChEBI" id="CHEBI:29105"/>
    </ligand>
</feature>
<accession>A0A080MF77</accession>
<reference evidence="6 8" key="1">
    <citation type="submission" date="2014-02" db="EMBL/GenBank/DDBJ databases">
        <title>Expanding our view of genomic diversity in Candidatus Accumulibacter clades.</title>
        <authorList>
            <person name="Skennerton C.T."/>
            <person name="Barr J.J."/>
            <person name="Slater F.R."/>
            <person name="Bond P.L."/>
            <person name="Tyson G.W."/>
        </authorList>
    </citation>
    <scope>NUCLEOTIDE SEQUENCE [LARGE SCALE GENOMIC DNA]</scope>
    <source>
        <strain evidence="8">SK-02</strain>
    </source>
</reference>
<keyword evidence="8" id="KW-1185">Reference proteome</keyword>
<dbReference type="Proteomes" id="UP000021315">
    <property type="component" value="Unassembled WGS sequence"/>
</dbReference>
<evidence type="ECO:0000256" key="2">
    <source>
        <dbReference type="ARBA" id="ARBA00022596"/>
    </source>
</evidence>
<evidence type="ECO:0000256" key="1">
    <source>
        <dbReference type="ARBA" id="ARBA00010748"/>
    </source>
</evidence>
<dbReference type="Gene3D" id="3.30.2320.80">
    <property type="match status" value="1"/>
</dbReference>
<dbReference type="EMBL" id="JDST02000070">
    <property type="protein sequence ID" value="KFB75884.1"/>
    <property type="molecule type" value="Genomic_DNA"/>
</dbReference>